<dbReference type="InterPro" id="IPR057739">
    <property type="entry name" value="Glyco_hydro_29_N"/>
</dbReference>
<keyword evidence="10" id="KW-1185">Reference proteome</keyword>
<dbReference type="Gene3D" id="3.20.20.80">
    <property type="entry name" value="Glycosidases"/>
    <property type="match status" value="1"/>
</dbReference>
<name>A0A4S1DSH8_9FLAO</name>
<dbReference type="EMBL" id="SRSO01000030">
    <property type="protein sequence ID" value="TGV00970.1"/>
    <property type="molecule type" value="Genomic_DNA"/>
</dbReference>
<dbReference type="GO" id="GO:0006004">
    <property type="term" value="P:fucose metabolic process"/>
    <property type="evidence" value="ECO:0007669"/>
    <property type="project" value="TreeGrafter"/>
</dbReference>
<proteinExistence type="inferred from homology"/>
<dbReference type="GO" id="GO:0016139">
    <property type="term" value="P:glycoside catabolic process"/>
    <property type="evidence" value="ECO:0007669"/>
    <property type="project" value="TreeGrafter"/>
</dbReference>
<dbReference type="PANTHER" id="PTHR10030:SF37">
    <property type="entry name" value="ALPHA-L-FUCOSIDASE-RELATED"/>
    <property type="match status" value="1"/>
</dbReference>
<dbReference type="InterPro" id="IPR017853">
    <property type="entry name" value="GH"/>
</dbReference>
<evidence type="ECO:0000256" key="2">
    <source>
        <dbReference type="ARBA" id="ARBA00012662"/>
    </source>
</evidence>
<dbReference type="SUPFAM" id="SSF51445">
    <property type="entry name" value="(Trans)glycosidases"/>
    <property type="match status" value="1"/>
</dbReference>
<comment type="similarity">
    <text evidence="1">Belongs to the glycosyl hydrolase 29 family.</text>
</comment>
<dbReference type="InterPro" id="IPR000421">
    <property type="entry name" value="FA58C"/>
</dbReference>
<evidence type="ECO:0000256" key="1">
    <source>
        <dbReference type="ARBA" id="ARBA00007951"/>
    </source>
</evidence>
<evidence type="ECO:0000259" key="8">
    <source>
        <dbReference type="Pfam" id="PF01120"/>
    </source>
</evidence>
<evidence type="ECO:0000256" key="5">
    <source>
        <dbReference type="ARBA" id="ARBA00023295"/>
    </source>
</evidence>
<dbReference type="Gene3D" id="2.60.120.260">
    <property type="entry name" value="Galactose-binding domain-like"/>
    <property type="match status" value="1"/>
</dbReference>
<accession>A0A4S1DSH8</accession>
<gene>
    <name evidence="9" type="ORF">EM932_17445</name>
</gene>
<dbReference type="AlphaFoldDB" id="A0A4S1DSH8"/>
<evidence type="ECO:0000256" key="3">
    <source>
        <dbReference type="ARBA" id="ARBA00022729"/>
    </source>
</evidence>
<reference evidence="9 10" key="1">
    <citation type="submission" date="2019-04" db="EMBL/GenBank/DDBJ databases">
        <authorList>
            <person name="Liu A."/>
        </authorList>
    </citation>
    <scope>NUCLEOTIDE SEQUENCE [LARGE SCALE GENOMIC DNA]</scope>
    <source>
        <strain evidence="9 10">RZ03</strain>
    </source>
</reference>
<evidence type="ECO:0000259" key="7">
    <source>
        <dbReference type="Pfam" id="PF00754"/>
    </source>
</evidence>
<dbReference type="SMART" id="SM00812">
    <property type="entry name" value="Alpha_L_fucos"/>
    <property type="match status" value="1"/>
</dbReference>
<dbReference type="InterPro" id="IPR000933">
    <property type="entry name" value="Glyco_hydro_29"/>
</dbReference>
<evidence type="ECO:0000313" key="9">
    <source>
        <dbReference type="EMBL" id="TGV00970.1"/>
    </source>
</evidence>
<keyword evidence="5" id="KW-0326">Glycosidase</keyword>
<dbReference type="Proteomes" id="UP000307602">
    <property type="component" value="Unassembled WGS sequence"/>
</dbReference>
<dbReference type="Pfam" id="PF00754">
    <property type="entry name" value="F5_F8_type_C"/>
    <property type="match status" value="1"/>
</dbReference>
<feature type="domain" description="Glycoside hydrolase family 29 N-terminal" evidence="8">
    <location>
        <begin position="71"/>
        <end position="335"/>
    </location>
</feature>
<protein>
    <recommendedName>
        <fullName evidence="2">alpha-L-fucosidase</fullName>
        <ecNumber evidence="2">3.2.1.51</ecNumber>
    </recommendedName>
</protein>
<keyword evidence="4" id="KW-0378">Hydrolase</keyword>
<dbReference type="GO" id="GO:0005764">
    <property type="term" value="C:lysosome"/>
    <property type="evidence" value="ECO:0007669"/>
    <property type="project" value="TreeGrafter"/>
</dbReference>
<organism evidence="9 10">
    <name type="scientific">Flavivirga rizhaonensis</name>
    <dbReference type="NCBI Taxonomy" id="2559571"/>
    <lineage>
        <taxon>Bacteria</taxon>
        <taxon>Pseudomonadati</taxon>
        <taxon>Bacteroidota</taxon>
        <taxon>Flavobacteriia</taxon>
        <taxon>Flavobacteriales</taxon>
        <taxon>Flavobacteriaceae</taxon>
        <taxon>Flavivirga</taxon>
    </lineage>
</organism>
<keyword evidence="3 6" id="KW-0732">Signal</keyword>
<dbReference type="EC" id="3.2.1.51" evidence="2"/>
<dbReference type="RefSeq" id="WP_135878491.1">
    <property type="nucleotide sequence ID" value="NZ_SRSO01000030.1"/>
</dbReference>
<evidence type="ECO:0000256" key="4">
    <source>
        <dbReference type="ARBA" id="ARBA00022801"/>
    </source>
</evidence>
<feature type="signal peptide" evidence="6">
    <location>
        <begin position="1"/>
        <end position="25"/>
    </location>
</feature>
<evidence type="ECO:0000256" key="6">
    <source>
        <dbReference type="SAM" id="SignalP"/>
    </source>
</evidence>
<dbReference type="OrthoDB" id="1389336at2"/>
<dbReference type="Pfam" id="PF01120">
    <property type="entry name" value="Alpha_L_fucos"/>
    <property type="match status" value="1"/>
</dbReference>
<evidence type="ECO:0000313" key="10">
    <source>
        <dbReference type="Proteomes" id="UP000307602"/>
    </source>
</evidence>
<sequence>MKQKKALKFSMFNVILILFSAILFTCKDSKETNNTASDIEIGKADSIKIKPSQKLKEEFIDKRFGMFICYNIMSYGAEWGEANYPLDSFNPQKLDCNQWADAAISAGMTFGLLTTKHHEGFSLWDSKYTEYDVASTAYKKDIVRQYVDAFRAKGLGVGLYYSIWDSTNGVDKGKIDTEKLSFIKGQITELLTNYGKVDYFVMDGWYWRMGHKEVPYHEIRALIRELQPECLITDHTHLQAPFHMDIPYFEGPFGAYPAEDNTMASALGHCSVKGNGWFWSEKTPDGLIKGDGVETILNKLNDCENRYCNFMLNCMPNRDGLLDPIYTNMLTEIGKQWKPNLSRPTLPNQGPQIITTAPIQSVTASSGESENLYDARQVGTNHFHWESDKSFPQTIVMDLGEVVENIDVLTIVPNHRCKPAPEAALAEGNITYAKVYASKDNVNFKEIASEKWEANSKYRLLALPKTDLRYLKLEILEANGEQAIIAELELGQSE</sequence>
<dbReference type="InterPro" id="IPR008979">
    <property type="entry name" value="Galactose-bd-like_sf"/>
</dbReference>
<feature type="chain" id="PRO_5020889499" description="alpha-L-fucosidase" evidence="6">
    <location>
        <begin position="26"/>
        <end position="494"/>
    </location>
</feature>
<feature type="domain" description="F5/8 type C" evidence="7">
    <location>
        <begin position="362"/>
        <end position="487"/>
    </location>
</feature>
<dbReference type="SUPFAM" id="SSF49785">
    <property type="entry name" value="Galactose-binding domain-like"/>
    <property type="match status" value="1"/>
</dbReference>
<dbReference type="GO" id="GO:0004560">
    <property type="term" value="F:alpha-L-fucosidase activity"/>
    <property type="evidence" value="ECO:0007669"/>
    <property type="project" value="InterPro"/>
</dbReference>
<comment type="caution">
    <text evidence="9">The sequence shown here is derived from an EMBL/GenBank/DDBJ whole genome shotgun (WGS) entry which is preliminary data.</text>
</comment>
<dbReference type="PANTHER" id="PTHR10030">
    <property type="entry name" value="ALPHA-L-FUCOSIDASE"/>
    <property type="match status" value="1"/>
</dbReference>